<dbReference type="AlphaFoldDB" id="A0A5C6Q850"/>
<evidence type="ECO:0000313" key="9">
    <source>
        <dbReference type="EMBL" id="TWX64757.1"/>
    </source>
</evidence>
<keyword evidence="3" id="KW-0560">Oxidoreductase</keyword>
<dbReference type="InterPro" id="IPR036291">
    <property type="entry name" value="NAD(P)-bd_dom_sf"/>
</dbReference>
<keyword evidence="10" id="KW-1185">Reference proteome</keyword>
<feature type="domain" description="Tetrapyrrole methylase" evidence="7">
    <location>
        <begin position="226"/>
        <end position="297"/>
    </location>
</feature>
<dbReference type="InterPro" id="IPR014777">
    <property type="entry name" value="4pyrrole_Mease_sub1"/>
</dbReference>
<dbReference type="PANTHER" id="PTHR35330">
    <property type="entry name" value="SIROHEME BIOSYNTHESIS PROTEIN MET8"/>
    <property type="match status" value="1"/>
</dbReference>
<dbReference type="Gene3D" id="3.40.1010.10">
    <property type="entry name" value="Cobalt-precorrin-4 Transmethylase, Domain 1"/>
    <property type="match status" value="1"/>
</dbReference>
<evidence type="ECO:0000256" key="6">
    <source>
        <dbReference type="ARBA" id="ARBA00047561"/>
    </source>
</evidence>
<dbReference type="EMBL" id="VOLT01000012">
    <property type="protein sequence ID" value="TWX64757.1"/>
    <property type="molecule type" value="Genomic_DNA"/>
</dbReference>
<evidence type="ECO:0000256" key="4">
    <source>
        <dbReference type="ARBA" id="ARBA00023027"/>
    </source>
</evidence>
<dbReference type="UniPathway" id="UPA00262">
    <property type="reaction ID" value="UER00222"/>
</dbReference>
<dbReference type="InterPro" id="IPR037115">
    <property type="entry name" value="Sirohaem_synt_dimer_dom_sf"/>
</dbReference>
<dbReference type="InterPro" id="IPR028161">
    <property type="entry name" value="Met8-like"/>
</dbReference>
<dbReference type="EC" id="1.3.1.76" evidence="2"/>
<proteinExistence type="predicted"/>
<protein>
    <recommendedName>
        <fullName evidence="2">precorrin-2 dehydrogenase</fullName>
        <ecNumber evidence="2">1.3.1.76</ecNumber>
    </recommendedName>
</protein>
<dbReference type="PANTHER" id="PTHR35330:SF1">
    <property type="entry name" value="SIROHEME BIOSYNTHESIS PROTEIN MET8"/>
    <property type="match status" value="1"/>
</dbReference>
<dbReference type="Gene3D" id="3.30.160.110">
    <property type="entry name" value="Siroheme synthase, domain 2"/>
    <property type="match status" value="1"/>
</dbReference>
<sequence length="321" mass="35561">MKYFPVFLDGSKINAMVVGGGDVAARKIELLLKTTTNITVMAENVTDGVERLINENQLSWLKHNYQAGLLTKITLVIAATDDTAVNEQVYHEAVEFNILANVVDQPALCTYITPAIIDRSPMIIALSSSGSAPILIRMLREQIEKILPQGYGRLADFSLKFRDHVKARIKGIRNRRTFWENTLRGSIGQALLDGKHQEAEQLLIVSLKEKIAPPQGEIIFIQTLEGNPDNLTLKAHRALQFADAVFYDGEVNIELIEYVRRDAEKYPQSVSSTLMLNYQHALELAQEGQQVIYLLSGNEELPGNAALISSGISTTIITNGS</sequence>
<evidence type="ECO:0000256" key="5">
    <source>
        <dbReference type="ARBA" id="ARBA00023244"/>
    </source>
</evidence>
<dbReference type="SUPFAM" id="SSF53790">
    <property type="entry name" value="Tetrapyrrole methylase"/>
    <property type="match status" value="1"/>
</dbReference>
<keyword evidence="4" id="KW-0520">NAD</keyword>
<dbReference type="InterPro" id="IPR019478">
    <property type="entry name" value="Sirohaem_synthase_dimer_dom"/>
</dbReference>
<dbReference type="InterPro" id="IPR035996">
    <property type="entry name" value="4pyrrol_Methylase_sf"/>
</dbReference>
<keyword evidence="5" id="KW-0627">Porphyrin biosynthesis</keyword>
<evidence type="ECO:0000256" key="3">
    <source>
        <dbReference type="ARBA" id="ARBA00023002"/>
    </source>
</evidence>
<dbReference type="SUPFAM" id="SSF51735">
    <property type="entry name" value="NAD(P)-binding Rossmann-fold domains"/>
    <property type="match status" value="1"/>
</dbReference>
<evidence type="ECO:0000313" key="10">
    <source>
        <dbReference type="Proteomes" id="UP000321822"/>
    </source>
</evidence>
<dbReference type="InterPro" id="IPR000878">
    <property type="entry name" value="4pyrrol_Mease"/>
</dbReference>
<dbReference type="GO" id="GO:0008168">
    <property type="term" value="F:methyltransferase activity"/>
    <property type="evidence" value="ECO:0007669"/>
    <property type="project" value="InterPro"/>
</dbReference>
<comment type="caution">
    <text evidence="9">The sequence shown here is derived from an EMBL/GenBank/DDBJ whole genome shotgun (WGS) entry which is preliminary data.</text>
</comment>
<feature type="domain" description="Sirohaem synthase dimerisation" evidence="8">
    <location>
        <begin position="150"/>
        <end position="203"/>
    </location>
</feature>
<dbReference type="Proteomes" id="UP000321822">
    <property type="component" value="Unassembled WGS sequence"/>
</dbReference>
<reference evidence="9 10" key="1">
    <citation type="submission" date="2019-07" db="EMBL/GenBank/DDBJ databases">
        <title>Genomes of sea-ice associated Colwellia species.</title>
        <authorList>
            <person name="Bowman J.P."/>
        </authorList>
    </citation>
    <scope>NUCLEOTIDE SEQUENCE [LARGE SCALE GENOMIC DNA]</scope>
    <source>
        <strain evidence="9 10">ACAM 459</strain>
    </source>
</reference>
<dbReference type="Pfam" id="PF10414">
    <property type="entry name" value="CysG_dimeriser"/>
    <property type="match status" value="1"/>
</dbReference>
<comment type="catalytic activity">
    <reaction evidence="6">
        <text>precorrin-2 + NAD(+) = sirohydrochlorin + NADH + 2 H(+)</text>
        <dbReference type="Rhea" id="RHEA:15613"/>
        <dbReference type="ChEBI" id="CHEBI:15378"/>
        <dbReference type="ChEBI" id="CHEBI:57540"/>
        <dbReference type="ChEBI" id="CHEBI:57945"/>
        <dbReference type="ChEBI" id="CHEBI:58351"/>
        <dbReference type="ChEBI" id="CHEBI:58827"/>
        <dbReference type="EC" id="1.3.1.76"/>
    </reaction>
</comment>
<evidence type="ECO:0000256" key="1">
    <source>
        <dbReference type="ARBA" id="ARBA00005010"/>
    </source>
</evidence>
<comment type="pathway">
    <text evidence="1">Porphyrin-containing compound metabolism; siroheme biosynthesis; sirohydrochlorin from precorrin-2: step 1/1.</text>
</comment>
<dbReference type="SUPFAM" id="SSF75615">
    <property type="entry name" value="Siroheme synthase middle domains-like"/>
    <property type="match status" value="1"/>
</dbReference>
<dbReference type="GO" id="GO:0019354">
    <property type="term" value="P:siroheme biosynthetic process"/>
    <property type="evidence" value="ECO:0007669"/>
    <property type="project" value="UniProtKB-UniPathway"/>
</dbReference>
<dbReference type="Gene3D" id="3.40.50.720">
    <property type="entry name" value="NAD(P)-binding Rossmann-like Domain"/>
    <property type="match status" value="1"/>
</dbReference>
<name>A0A5C6Q850_9GAMM</name>
<dbReference type="NCBIfam" id="TIGR01470">
    <property type="entry name" value="cysG_Nterm"/>
    <property type="match status" value="1"/>
</dbReference>
<dbReference type="GO" id="GO:0043115">
    <property type="term" value="F:precorrin-2 dehydrogenase activity"/>
    <property type="evidence" value="ECO:0007669"/>
    <property type="project" value="UniProtKB-EC"/>
</dbReference>
<dbReference type="Pfam" id="PF00590">
    <property type="entry name" value="TP_methylase"/>
    <property type="match status" value="1"/>
</dbReference>
<accession>A0A5C6Q850</accession>
<organism evidence="9 10">
    <name type="scientific">Colwellia demingiae</name>
    <dbReference type="NCBI Taxonomy" id="89401"/>
    <lineage>
        <taxon>Bacteria</taxon>
        <taxon>Pseudomonadati</taxon>
        <taxon>Pseudomonadota</taxon>
        <taxon>Gammaproteobacteria</taxon>
        <taxon>Alteromonadales</taxon>
        <taxon>Colwelliaceae</taxon>
        <taxon>Colwellia</taxon>
    </lineage>
</organism>
<dbReference type="InterPro" id="IPR006367">
    <property type="entry name" value="Sirohaem_synthase_N"/>
</dbReference>
<evidence type="ECO:0000259" key="7">
    <source>
        <dbReference type="Pfam" id="PF00590"/>
    </source>
</evidence>
<gene>
    <name evidence="9" type="ORF">ESZ36_18840</name>
</gene>
<evidence type="ECO:0000259" key="8">
    <source>
        <dbReference type="Pfam" id="PF10414"/>
    </source>
</evidence>
<dbReference type="Gene3D" id="1.10.8.210">
    <property type="entry name" value="Sirohaem synthase, dimerisation domain"/>
    <property type="match status" value="1"/>
</dbReference>
<dbReference type="RefSeq" id="WP_146790742.1">
    <property type="nucleotide sequence ID" value="NZ_VOLT01000012.1"/>
</dbReference>
<dbReference type="OrthoDB" id="9815856at2"/>
<evidence type="ECO:0000256" key="2">
    <source>
        <dbReference type="ARBA" id="ARBA00012400"/>
    </source>
</evidence>
<dbReference type="GO" id="GO:0004325">
    <property type="term" value="F:ferrochelatase activity"/>
    <property type="evidence" value="ECO:0007669"/>
    <property type="project" value="InterPro"/>
</dbReference>
<dbReference type="Pfam" id="PF13241">
    <property type="entry name" value="NAD_binding_7"/>
    <property type="match status" value="1"/>
</dbReference>